<sequence>MDASRWAVWVLVAGVALVLWNVVWVAAVRRWYRPRTELPQVLRARCKDGWELVVHVRRAPVRRFEEPVLLCHGLAANRFTFDFEPPYSVAHYLAEAGFDCFSVEWRGTGHSRQPPRGRRYTDFTIDDHILQDGPALLELALKETGAKQAFWLGHSLGGLVGYAVAQGELGGKLAGLLALGAPVHLKSEAFLRTLISMGVRAAWPARFRQEWMSASMAPFLGYVTLPLSDLLVNPEHIPPRIQRQVYANMMSSMSRKVLLQFQDWIEHDAFRSFDRTKDWRAGIARLEMPLLIMGGSSDRLATAANVEAQFALATATDRTLHIFGTDHGDKMNYGHGDLIFGTGAPTEVYPVIREWLERHASPLLTAITEPAPDPVDEEPREPERSVP</sequence>
<dbReference type="EMBL" id="CP012109">
    <property type="protein sequence ID" value="AKQ68633.1"/>
    <property type="molecule type" value="Genomic_DNA"/>
</dbReference>
<protein>
    <submittedName>
        <fullName evidence="6">Polyhydroxyalkanoic acid synthase</fullName>
    </submittedName>
</protein>
<keyword evidence="7" id="KW-1185">Reference proteome</keyword>
<dbReference type="OrthoDB" id="5490537at2"/>
<reference evidence="6 7" key="1">
    <citation type="journal article" date="2016" name="PLoS ONE">
        <title>Complete Genome Sequence and Comparative Genomics of a Novel Myxobacterium Myxococcus hansupus.</title>
        <authorList>
            <person name="Sharma G."/>
            <person name="Narwani T."/>
            <person name="Subramanian S."/>
        </authorList>
    </citation>
    <scope>NUCLEOTIDE SEQUENCE [LARGE SCALE GENOMIC DNA]</scope>
    <source>
        <strain evidence="7">mixupus</strain>
    </source>
</reference>
<evidence type="ECO:0000256" key="3">
    <source>
        <dbReference type="SAM" id="MobiDB-lite"/>
    </source>
</evidence>
<keyword evidence="4" id="KW-1133">Transmembrane helix</keyword>
<feature type="domain" description="AB hydrolase-1" evidence="5">
    <location>
        <begin position="67"/>
        <end position="327"/>
    </location>
</feature>
<dbReference type="STRING" id="1297742.A176_005545"/>
<dbReference type="PANTHER" id="PTHR11005">
    <property type="entry name" value="LYSOSOMAL ACID LIPASE-RELATED"/>
    <property type="match status" value="1"/>
</dbReference>
<dbReference type="InterPro" id="IPR000073">
    <property type="entry name" value="AB_hydrolase_1"/>
</dbReference>
<dbReference type="RefSeq" id="WP_044889377.1">
    <property type="nucleotide sequence ID" value="NZ_CP012109.1"/>
</dbReference>
<dbReference type="GO" id="GO:0016042">
    <property type="term" value="P:lipid catabolic process"/>
    <property type="evidence" value="ECO:0007669"/>
    <property type="project" value="UniProtKB-KW"/>
</dbReference>
<dbReference type="KEGG" id="mym:A176_005545"/>
<feature type="transmembrane region" description="Helical" evidence="4">
    <location>
        <begin position="6"/>
        <end position="28"/>
    </location>
</feature>
<proteinExistence type="predicted"/>
<feature type="region of interest" description="Disordered" evidence="3">
    <location>
        <begin position="366"/>
        <end position="387"/>
    </location>
</feature>
<keyword evidence="4" id="KW-0812">Transmembrane</keyword>
<evidence type="ECO:0000259" key="5">
    <source>
        <dbReference type="Pfam" id="PF00561"/>
    </source>
</evidence>
<keyword evidence="2" id="KW-0443">Lipid metabolism</keyword>
<dbReference type="eggNOG" id="COG2267">
    <property type="taxonomic scope" value="Bacteria"/>
</dbReference>
<evidence type="ECO:0000256" key="2">
    <source>
        <dbReference type="ARBA" id="ARBA00023098"/>
    </source>
</evidence>
<dbReference type="AlphaFoldDB" id="A0A0H4X431"/>
<dbReference type="Pfam" id="PF00561">
    <property type="entry name" value="Abhydrolase_1"/>
    <property type="match status" value="1"/>
</dbReference>
<dbReference type="PATRIC" id="fig|1297742.4.peg.5640"/>
<organism evidence="6 7">
    <name type="scientific">Pseudomyxococcus hansupus</name>
    <dbReference type="NCBI Taxonomy" id="1297742"/>
    <lineage>
        <taxon>Bacteria</taxon>
        <taxon>Pseudomonadati</taxon>
        <taxon>Myxococcota</taxon>
        <taxon>Myxococcia</taxon>
        <taxon>Myxococcales</taxon>
        <taxon>Cystobacterineae</taxon>
        <taxon>Myxococcaceae</taxon>
        <taxon>Pseudomyxococcus</taxon>
    </lineage>
</organism>
<evidence type="ECO:0000256" key="4">
    <source>
        <dbReference type="SAM" id="Phobius"/>
    </source>
</evidence>
<evidence type="ECO:0000256" key="1">
    <source>
        <dbReference type="ARBA" id="ARBA00022963"/>
    </source>
</evidence>
<keyword evidence="4" id="KW-0472">Membrane</keyword>
<dbReference type="Proteomes" id="UP000009026">
    <property type="component" value="Chromosome"/>
</dbReference>
<evidence type="ECO:0000313" key="6">
    <source>
        <dbReference type="EMBL" id="AKQ68633.1"/>
    </source>
</evidence>
<name>A0A0H4X431_9BACT</name>
<dbReference type="Gene3D" id="3.40.50.1820">
    <property type="entry name" value="alpha/beta hydrolase"/>
    <property type="match status" value="1"/>
</dbReference>
<evidence type="ECO:0000313" key="7">
    <source>
        <dbReference type="Proteomes" id="UP000009026"/>
    </source>
</evidence>
<gene>
    <name evidence="6" type="ORF">A176_005545</name>
</gene>
<dbReference type="InterPro" id="IPR029058">
    <property type="entry name" value="AB_hydrolase_fold"/>
</dbReference>
<dbReference type="SUPFAM" id="SSF53474">
    <property type="entry name" value="alpha/beta-Hydrolases"/>
    <property type="match status" value="1"/>
</dbReference>
<keyword evidence="1" id="KW-0442">Lipid degradation</keyword>
<accession>A0A0H4X431</accession>